<protein>
    <submittedName>
        <fullName evidence="1">Uncharacterized protein</fullName>
    </submittedName>
</protein>
<sequence length="102" mass="11113">MKRWGFKSTEPTGPQVLAHFVERALPGDNFSDRKTRQCDRAAAAIGARRFKLKHDGAVNGLAITVGYVTSSLDRANELAHKFQELGHGVDIHVRGKRGGGSD</sequence>
<comment type="caution">
    <text evidence="1">The sequence shown here is derived from an EMBL/GenBank/DDBJ whole genome shotgun (WGS) entry which is preliminary data.</text>
</comment>
<organism evidence="1">
    <name type="scientific">marine sediment metagenome</name>
    <dbReference type="NCBI Taxonomy" id="412755"/>
    <lineage>
        <taxon>unclassified sequences</taxon>
        <taxon>metagenomes</taxon>
        <taxon>ecological metagenomes</taxon>
    </lineage>
</organism>
<proteinExistence type="predicted"/>
<name>A0A0F9SV51_9ZZZZ</name>
<reference evidence="1" key="1">
    <citation type="journal article" date="2015" name="Nature">
        <title>Complex archaea that bridge the gap between prokaryotes and eukaryotes.</title>
        <authorList>
            <person name="Spang A."/>
            <person name="Saw J.H."/>
            <person name="Jorgensen S.L."/>
            <person name="Zaremba-Niedzwiedzka K."/>
            <person name="Martijn J."/>
            <person name="Lind A.E."/>
            <person name="van Eijk R."/>
            <person name="Schleper C."/>
            <person name="Guy L."/>
            <person name="Ettema T.J."/>
        </authorList>
    </citation>
    <scope>NUCLEOTIDE SEQUENCE</scope>
</reference>
<accession>A0A0F9SV51</accession>
<gene>
    <name evidence="1" type="ORF">LCGC14_0427440</name>
</gene>
<dbReference type="EMBL" id="LAZR01000397">
    <property type="protein sequence ID" value="KKN70749.1"/>
    <property type="molecule type" value="Genomic_DNA"/>
</dbReference>
<dbReference type="AlphaFoldDB" id="A0A0F9SV51"/>
<evidence type="ECO:0000313" key="1">
    <source>
        <dbReference type="EMBL" id="KKN70749.1"/>
    </source>
</evidence>